<evidence type="ECO:0000256" key="14">
    <source>
        <dbReference type="ARBA" id="ARBA00023015"/>
    </source>
</evidence>
<evidence type="ECO:0000256" key="20">
    <source>
        <dbReference type="ARBA" id="ARBA00023228"/>
    </source>
</evidence>
<keyword evidence="10" id="KW-0995">Kinetochore</keyword>
<dbReference type="PANTHER" id="PTHR13233">
    <property type="entry name" value="MICROSPHERULE PROTEIN 1"/>
    <property type="match status" value="1"/>
</dbReference>
<feature type="region of interest" description="Disordered" evidence="25">
    <location>
        <begin position="1"/>
        <end position="39"/>
    </location>
</feature>
<sequence length="450" mass="51134">MDMQSSTQGLELEFPLTPSMEGNNSDVNKRRSSSRSIKRRKFDDELVEYSFSSKDSEQVAKKVQRTRTISQSNSLYEIGNSSAVNNSPADKRSRFVPRPSSKKSKKNKLPSNTSTKDLGRWKPTDDLALVTAVIQSNDLQLVHRGIKFSCRFTLQEIQHRWYALLYEPTISKLAAAAMRNLHPDVIASVESKTLYSKDEQQLLAQVKMSPPPGISTFEELLSKNSLVFHRARTPKTLMTQWQLMKQYGLLEEQTVCGTIGEKAVVPFSELEENINDADLMNVKDEALEEELSLTDRREKKEIRMLEAEVPRWQVLVDMVSGIAPQEFDSHTLAVLKGRLVRYLMRSRQITLGRTTKDFNVDVDLSLEGPASKVSRQQGTIRLRNNGDFFIMNEGKRPIFVDGRSILTGNKYRLNDNSVVEIAGLRFVFLINMELISVIRQEAAKMNLTVP</sequence>
<keyword evidence="19" id="KW-0206">Cytoskeleton</keyword>
<dbReference type="Pfam" id="PF13325">
    <property type="entry name" value="MCRS_N"/>
    <property type="match status" value="1"/>
</dbReference>
<keyword evidence="21" id="KW-0539">Nucleus</keyword>
<keyword evidence="14" id="KW-0805">Transcription regulation</keyword>
<evidence type="ECO:0000256" key="19">
    <source>
        <dbReference type="ARBA" id="ARBA00023212"/>
    </source>
</evidence>
<proteinExistence type="evidence at transcript level"/>
<dbReference type="CDD" id="cd22687">
    <property type="entry name" value="FHA_MCRS1"/>
    <property type="match status" value="1"/>
</dbReference>
<evidence type="ECO:0000256" key="16">
    <source>
        <dbReference type="ARBA" id="ARBA00023163"/>
    </source>
</evidence>
<evidence type="ECO:0000256" key="13">
    <source>
        <dbReference type="ARBA" id="ARBA00022990"/>
    </source>
</evidence>
<dbReference type="GO" id="GO:0044545">
    <property type="term" value="C:NSL complex"/>
    <property type="evidence" value="ECO:0007669"/>
    <property type="project" value="TreeGrafter"/>
</dbReference>
<keyword evidence="17" id="KW-0233">DNA recombination</keyword>
<dbReference type="GO" id="GO:0005730">
    <property type="term" value="C:nucleolus"/>
    <property type="evidence" value="ECO:0007669"/>
    <property type="project" value="UniProtKB-SubCell"/>
</dbReference>
<evidence type="ECO:0000256" key="15">
    <source>
        <dbReference type="ARBA" id="ARBA00023054"/>
    </source>
</evidence>
<evidence type="ECO:0000256" key="6">
    <source>
        <dbReference type="ARBA" id="ARBA00022454"/>
    </source>
</evidence>
<keyword evidence="9" id="KW-0227">DNA damage</keyword>
<dbReference type="InterPro" id="IPR025999">
    <property type="entry name" value="MCRS_N"/>
</dbReference>
<evidence type="ECO:0000256" key="10">
    <source>
        <dbReference type="ARBA" id="ARBA00022838"/>
    </source>
</evidence>
<keyword evidence="18" id="KW-0234">DNA repair</keyword>
<evidence type="ECO:0000256" key="18">
    <source>
        <dbReference type="ARBA" id="ARBA00023204"/>
    </source>
</evidence>
<dbReference type="AlphaFoldDB" id="A0A069DUT6"/>
<dbReference type="GO" id="GO:0000776">
    <property type="term" value="C:kinetochore"/>
    <property type="evidence" value="ECO:0007669"/>
    <property type="project" value="UniProtKB-KW"/>
</dbReference>
<dbReference type="GO" id="GO:0033044">
    <property type="term" value="P:regulation of chromosome organization"/>
    <property type="evidence" value="ECO:0007669"/>
    <property type="project" value="UniProtKB-ARBA"/>
</dbReference>
<evidence type="ECO:0000256" key="2">
    <source>
        <dbReference type="ARBA" id="ARBA00004604"/>
    </source>
</evidence>
<organism evidence="27">
    <name type="scientific">Panstrongylus megistus</name>
    <dbReference type="NCBI Taxonomy" id="65343"/>
    <lineage>
        <taxon>Eukaryota</taxon>
        <taxon>Metazoa</taxon>
        <taxon>Ecdysozoa</taxon>
        <taxon>Arthropoda</taxon>
        <taxon>Hexapoda</taxon>
        <taxon>Insecta</taxon>
        <taxon>Pterygota</taxon>
        <taxon>Neoptera</taxon>
        <taxon>Paraneoptera</taxon>
        <taxon>Hemiptera</taxon>
        <taxon>Heteroptera</taxon>
        <taxon>Panheteroptera</taxon>
        <taxon>Cimicomorpha</taxon>
        <taxon>Reduviidae</taxon>
        <taxon>Triatominae</taxon>
        <taxon>Panstrongylus</taxon>
    </lineage>
</organism>
<dbReference type="PANTHER" id="PTHR13233:SF0">
    <property type="entry name" value="MICROSPHERULE PROTEIN 1"/>
    <property type="match status" value="1"/>
</dbReference>
<dbReference type="GO" id="GO:0051052">
    <property type="term" value="P:regulation of DNA metabolic process"/>
    <property type="evidence" value="ECO:0007669"/>
    <property type="project" value="UniProtKB-ARBA"/>
</dbReference>
<feature type="compositionally biased region" description="Polar residues" evidence="25">
    <location>
        <begin position="79"/>
        <end position="88"/>
    </location>
</feature>
<feature type="compositionally biased region" description="Basic residues" evidence="25">
    <location>
        <begin position="30"/>
        <end position="39"/>
    </location>
</feature>
<evidence type="ECO:0000256" key="11">
    <source>
        <dbReference type="ARBA" id="ARBA00022843"/>
    </source>
</evidence>
<comment type="subcellular location">
    <subcellularLocation>
        <location evidence="4">Chromosome</location>
        <location evidence="4">Centromere</location>
        <location evidence="4">Kinetochore</location>
    </subcellularLocation>
    <subcellularLocation>
        <location evidence="3">Cytoplasm</location>
        <location evidence="3">Cytoskeleton</location>
        <location evidence="3">Microtubule organizing center</location>
        <location evidence="3">Centrosome</location>
        <location evidence="3">Centriolar satellite</location>
    </subcellularLocation>
    <subcellularLocation>
        <location evidence="5">Cytoplasm</location>
        <location evidence="5">Cytoskeleton</location>
        <location evidence="5">Spindle pole</location>
    </subcellularLocation>
    <subcellularLocation>
        <location evidence="1">Lysosome</location>
    </subcellularLocation>
    <subcellularLocation>
        <location evidence="2">Nucleus</location>
        <location evidence="2">Nucleolus</location>
    </subcellularLocation>
</comment>
<dbReference type="GO" id="GO:0006310">
    <property type="term" value="P:DNA recombination"/>
    <property type="evidence" value="ECO:0007669"/>
    <property type="project" value="UniProtKB-KW"/>
</dbReference>
<evidence type="ECO:0000256" key="17">
    <source>
        <dbReference type="ARBA" id="ARBA00023172"/>
    </source>
</evidence>
<evidence type="ECO:0000256" key="23">
    <source>
        <dbReference type="ARBA" id="ARBA00068815"/>
    </source>
</evidence>
<dbReference type="GO" id="GO:0045944">
    <property type="term" value="P:positive regulation of transcription by RNA polymerase II"/>
    <property type="evidence" value="ECO:0007669"/>
    <property type="project" value="TreeGrafter"/>
</dbReference>
<dbReference type="GO" id="GO:0002151">
    <property type="term" value="F:G-quadruplex RNA binding"/>
    <property type="evidence" value="ECO:0007669"/>
    <property type="project" value="InterPro"/>
</dbReference>
<keyword evidence="7" id="KW-0963">Cytoplasm</keyword>
<keyword evidence="6" id="KW-0158">Chromosome</keyword>
<evidence type="ECO:0000256" key="7">
    <source>
        <dbReference type="ARBA" id="ARBA00022490"/>
    </source>
</evidence>
<dbReference type="Pfam" id="PF00498">
    <property type="entry name" value="FHA"/>
    <property type="match status" value="1"/>
</dbReference>
<dbReference type="Gene3D" id="2.60.200.20">
    <property type="match status" value="1"/>
</dbReference>
<keyword evidence="8" id="KW-0597">Phosphoprotein</keyword>
<accession>A0A069DUT6</accession>
<evidence type="ECO:0000256" key="22">
    <source>
        <dbReference type="ARBA" id="ARBA00023328"/>
    </source>
</evidence>
<name>A0A069DUT6_9HEMI</name>
<protein>
    <recommendedName>
        <fullName evidence="23">Microspherule protein 1</fullName>
    </recommendedName>
    <alternativeName>
        <fullName evidence="24">58 kDa microspherule protein</fullName>
    </alternativeName>
</protein>
<keyword evidence="22" id="KW-0137">Centromere</keyword>
<dbReference type="InterPro" id="IPR037912">
    <property type="entry name" value="MCRS1"/>
</dbReference>
<keyword evidence="16" id="KW-0804">Transcription</keyword>
<evidence type="ECO:0000256" key="24">
    <source>
        <dbReference type="ARBA" id="ARBA00075730"/>
    </source>
</evidence>
<dbReference type="GO" id="GO:0006325">
    <property type="term" value="P:chromatin organization"/>
    <property type="evidence" value="ECO:0007669"/>
    <property type="project" value="UniProtKB-KW"/>
</dbReference>
<evidence type="ECO:0000259" key="26">
    <source>
        <dbReference type="PROSITE" id="PS50006"/>
    </source>
</evidence>
<dbReference type="GO" id="GO:0005764">
    <property type="term" value="C:lysosome"/>
    <property type="evidence" value="ECO:0007669"/>
    <property type="project" value="UniProtKB-SubCell"/>
</dbReference>
<evidence type="ECO:0000313" key="27">
    <source>
        <dbReference type="EMBL" id="JAC87447.1"/>
    </source>
</evidence>
<keyword evidence="11" id="KW-0832">Ubl conjugation</keyword>
<feature type="domain" description="FHA" evidence="26">
    <location>
        <begin position="349"/>
        <end position="405"/>
    </location>
</feature>
<dbReference type="SMART" id="SM00240">
    <property type="entry name" value="FHA"/>
    <property type="match status" value="1"/>
</dbReference>
<evidence type="ECO:0000256" key="21">
    <source>
        <dbReference type="ARBA" id="ARBA00023242"/>
    </source>
</evidence>
<feature type="region of interest" description="Disordered" evidence="25">
    <location>
        <begin position="79"/>
        <end position="120"/>
    </location>
</feature>
<evidence type="ECO:0000256" key="5">
    <source>
        <dbReference type="ARBA" id="ARBA00004647"/>
    </source>
</evidence>
<dbReference type="GO" id="GO:0071339">
    <property type="term" value="C:MLL1 complex"/>
    <property type="evidence" value="ECO:0007669"/>
    <property type="project" value="InterPro"/>
</dbReference>
<evidence type="ECO:0000256" key="4">
    <source>
        <dbReference type="ARBA" id="ARBA00004629"/>
    </source>
</evidence>
<dbReference type="EMBL" id="GBGD01001442">
    <property type="protein sequence ID" value="JAC87447.1"/>
    <property type="molecule type" value="mRNA"/>
</dbReference>
<evidence type="ECO:0000256" key="3">
    <source>
        <dbReference type="ARBA" id="ARBA00004607"/>
    </source>
</evidence>
<keyword evidence="12" id="KW-0156">Chromatin regulator</keyword>
<dbReference type="GO" id="GO:0000922">
    <property type="term" value="C:spindle pole"/>
    <property type="evidence" value="ECO:0007669"/>
    <property type="project" value="UniProtKB-SubCell"/>
</dbReference>
<keyword evidence="13" id="KW-0007">Acetylation</keyword>
<dbReference type="PROSITE" id="PS50006">
    <property type="entry name" value="FHA_DOMAIN"/>
    <property type="match status" value="1"/>
</dbReference>
<keyword evidence="20" id="KW-0458">Lysosome</keyword>
<dbReference type="GO" id="GO:0031011">
    <property type="term" value="C:Ino80 complex"/>
    <property type="evidence" value="ECO:0007669"/>
    <property type="project" value="InterPro"/>
</dbReference>
<dbReference type="InterPro" id="IPR000253">
    <property type="entry name" value="FHA_dom"/>
</dbReference>
<evidence type="ECO:0000256" key="1">
    <source>
        <dbReference type="ARBA" id="ARBA00004371"/>
    </source>
</evidence>
<dbReference type="SUPFAM" id="SSF49879">
    <property type="entry name" value="SMAD/FHA domain"/>
    <property type="match status" value="1"/>
</dbReference>
<evidence type="ECO:0000256" key="12">
    <source>
        <dbReference type="ARBA" id="ARBA00022853"/>
    </source>
</evidence>
<dbReference type="FunFam" id="2.60.200.20:FF:000007">
    <property type="entry name" value="microspherule protein 1 isoform X1"/>
    <property type="match status" value="1"/>
</dbReference>
<evidence type="ECO:0000256" key="8">
    <source>
        <dbReference type="ARBA" id="ARBA00022553"/>
    </source>
</evidence>
<evidence type="ECO:0000256" key="25">
    <source>
        <dbReference type="SAM" id="MobiDB-lite"/>
    </source>
</evidence>
<dbReference type="GO" id="GO:0034451">
    <property type="term" value="C:centriolar satellite"/>
    <property type="evidence" value="ECO:0007669"/>
    <property type="project" value="UniProtKB-SubCell"/>
</dbReference>
<keyword evidence="15" id="KW-0175">Coiled coil</keyword>
<evidence type="ECO:0000256" key="9">
    <source>
        <dbReference type="ARBA" id="ARBA00022763"/>
    </source>
</evidence>
<reference evidence="27" key="1">
    <citation type="journal article" date="2015" name="J. Med. Entomol.">
        <title>A Deep Insight Into the Sialotranscriptome of the Chagas Disease Vector, Panstrongylus megistus (Hemiptera: Heteroptera).</title>
        <authorList>
            <person name="Ribeiro J.M."/>
            <person name="Schwarz A."/>
            <person name="Francischetti I.M."/>
        </authorList>
    </citation>
    <scope>NUCLEOTIDE SEQUENCE</scope>
    <source>
        <tissue evidence="27">Salivary glands</tissue>
    </source>
</reference>
<dbReference type="InterPro" id="IPR008984">
    <property type="entry name" value="SMAD_FHA_dom_sf"/>
</dbReference>
<dbReference type="GO" id="GO:0006281">
    <property type="term" value="P:DNA repair"/>
    <property type="evidence" value="ECO:0007669"/>
    <property type="project" value="UniProtKB-KW"/>
</dbReference>